<name>A0A1F6VE26_9BACT</name>
<keyword evidence="2" id="KW-0812">Transmembrane</keyword>
<sequence length="296" mass="32227">MPNILDLKKKEIQIVEKIVLKKRLWYIETLKMLGVLAITISVTWAFSNASLFTEETEETPAPLKQRIPKFSAIGIVSLITDDTISLSDAHGTKSEDTTFTFEISSISKIETKSYDPLSLSDILVGDKVIVQGTLDENEEVIPTRIISFGVVAPAPLPEEIPPLEPALTEGELPLTGQAEVLGESTEEPVLEPQPSPEANQPVDEEADQPSAEEEVTSTLEPSPDETLTSEPSPELPPAEEPSLEPAVEGDILPEVEETEEVIETPEETPPPAEPEVTLPEEEPVVETPSEEVPPTE</sequence>
<feature type="transmembrane region" description="Helical" evidence="2">
    <location>
        <begin position="24"/>
        <end position="46"/>
    </location>
</feature>
<reference evidence="3 4" key="1">
    <citation type="journal article" date="2016" name="Nat. Commun.">
        <title>Thousands of microbial genomes shed light on interconnected biogeochemical processes in an aquifer system.</title>
        <authorList>
            <person name="Anantharaman K."/>
            <person name="Brown C.T."/>
            <person name="Hug L.A."/>
            <person name="Sharon I."/>
            <person name="Castelle C.J."/>
            <person name="Probst A.J."/>
            <person name="Thomas B.C."/>
            <person name="Singh A."/>
            <person name="Wilkins M.J."/>
            <person name="Karaoz U."/>
            <person name="Brodie E.L."/>
            <person name="Williams K.H."/>
            <person name="Hubbard S.S."/>
            <person name="Banfield J.F."/>
        </authorList>
    </citation>
    <scope>NUCLEOTIDE SEQUENCE [LARGE SCALE GENOMIC DNA]</scope>
</reference>
<proteinExistence type="predicted"/>
<evidence type="ECO:0000256" key="1">
    <source>
        <dbReference type="SAM" id="MobiDB-lite"/>
    </source>
</evidence>
<keyword evidence="2" id="KW-1133">Transmembrane helix</keyword>
<accession>A0A1F6VE26</accession>
<keyword evidence="2" id="KW-0472">Membrane</keyword>
<feature type="compositionally biased region" description="Acidic residues" evidence="1">
    <location>
        <begin position="202"/>
        <end position="215"/>
    </location>
</feature>
<dbReference type="Proteomes" id="UP000178235">
    <property type="component" value="Unassembled WGS sequence"/>
</dbReference>
<evidence type="ECO:0000256" key="2">
    <source>
        <dbReference type="SAM" id="Phobius"/>
    </source>
</evidence>
<feature type="region of interest" description="Disordered" evidence="1">
    <location>
        <begin position="182"/>
        <end position="296"/>
    </location>
</feature>
<evidence type="ECO:0008006" key="5">
    <source>
        <dbReference type="Google" id="ProtNLM"/>
    </source>
</evidence>
<organism evidence="3 4">
    <name type="scientific">Candidatus Nomurabacteria bacterium RIFCSPHIGHO2_01_FULL_42_15</name>
    <dbReference type="NCBI Taxonomy" id="1801742"/>
    <lineage>
        <taxon>Bacteria</taxon>
        <taxon>Candidatus Nomuraibacteriota</taxon>
    </lineage>
</organism>
<feature type="compositionally biased region" description="Low complexity" evidence="1">
    <location>
        <begin position="285"/>
        <end position="296"/>
    </location>
</feature>
<dbReference type="EMBL" id="MFTS01000009">
    <property type="protein sequence ID" value="OGI67829.1"/>
    <property type="molecule type" value="Genomic_DNA"/>
</dbReference>
<gene>
    <name evidence="3" type="ORF">A2738_03490</name>
</gene>
<feature type="compositionally biased region" description="Acidic residues" evidence="1">
    <location>
        <begin position="251"/>
        <end position="266"/>
    </location>
</feature>
<comment type="caution">
    <text evidence="3">The sequence shown here is derived from an EMBL/GenBank/DDBJ whole genome shotgun (WGS) entry which is preliminary data.</text>
</comment>
<evidence type="ECO:0000313" key="4">
    <source>
        <dbReference type="Proteomes" id="UP000178235"/>
    </source>
</evidence>
<dbReference type="AlphaFoldDB" id="A0A1F6VE26"/>
<evidence type="ECO:0000313" key="3">
    <source>
        <dbReference type="EMBL" id="OGI67829.1"/>
    </source>
</evidence>
<protein>
    <recommendedName>
        <fullName evidence="5">DUF5666 domain-containing protein</fullName>
    </recommendedName>
</protein>